<keyword evidence="3" id="KW-1185">Reference proteome</keyword>
<dbReference type="Gene3D" id="3.40.50.300">
    <property type="entry name" value="P-loop containing nucleotide triphosphate hydrolases"/>
    <property type="match status" value="1"/>
</dbReference>
<dbReference type="SUPFAM" id="SSF53795">
    <property type="entry name" value="PEP carboxykinase-like"/>
    <property type="match status" value="1"/>
</dbReference>
<dbReference type="CDD" id="cd01918">
    <property type="entry name" value="HprK_C"/>
    <property type="match status" value="1"/>
</dbReference>
<reference evidence="2" key="1">
    <citation type="submission" date="2022-03" db="EMBL/GenBank/DDBJ databases">
        <title>Fererhizobium litorale gen. nov., sp. nov., isolated from sandy sediments of the Sea of Japan seashore.</title>
        <authorList>
            <person name="Romanenko L."/>
            <person name="Kurilenko V."/>
            <person name="Otstavnykh N."/>
            <person name="Svetashev V."/>
            <person name="Tekutyeva L."/>
            <person name="Isaeva M."/>
            <person name="Mikhailov V."/>
        </authorList>
    </citation>
    <scope>NUCLEOTIDE SEQUENCE</scope>
    <source>
        <strain evidence="2">KMM 9576</strain>
    </source>
</reference>
<dbReference type="GO" id="GO:0005524">
    <property type="term" value="F:ATP binding"/>
    <property type="evidence" value="ECO:0007669"/>
    <property type="project" value="InterPro"/>
</dbReference>
<dbReference type="InterPro" id="IPR027417">
    <property type="entry name" value="P-loop_NTPase"/>
</dbReference>
<evidence type="ECO:0000259" key="1">
    <source>
        <dbReference type="Pfam" id="PF07475"/>
    </source>
</evidence>
<protein>
    <submittedName>
        <fullName evidence="2">HPr kinase/phosphorylase</fullName>
    </submittedName>
</protein>
<proteinExistence type="predicted"/>
<dbReference type="Pfam" id="PF07475">
    <property type="entry name" value="Hpr_kinase_C"/>
    <property type="match status" value="1"/>
</dbReference>
<dbReference type="EMBL" id="JALDYZ010000007">
    <property type="protein sequence ID" value="MDI7923307.1"/>
    <property type="molecule type" value="Genomic_DNA"/>
</dbReference>
<dbReference type="AlphaFoldDB" id="A0AAE3U338"/>
<feature type="domain" description="HPr kinase/phosphorylase C-terminal" evidence="1">
    <location>
        <begin position="4"/>
        <end position="90"/>
    </location>
</feature>
<dbReference type="InterPro" id="IPR011104">
    <property type="entry name" value="Hpr_kin/Pase_C"/>
</dbReference>
<evidence type="ECO:0000313" key="2">
    <source>
        <dbReference type="EMBL" id="MDI7923307.1"/>
    </source>
</evidence>
<dbReference type="GO" id="GO:0006109">
    <property type="term" value="P:regulation of carbohydrate metabolic process"/>
    <property type="evidence" value="ECO:0007669"/>
    <property type="project" value="InterPro"/>
</dbReference>
<evidence type="ECO:0000313" key="3">
    <source>
        <dbReference type="Proteomes" id="UP001161580"/>
    </source>
</evidence>
<comment type="caution">
    <text evidence="2">The sequence shown here is derived from an EMBL/GenBank/DDBJ whole genome shotgun (WGS) entry which is preliminary data.</text>
</comment>
<keyword evidence="2" id="KW-0418">Kinase</keyword>
<name>A0AAE3U338_9HYPH</name>
<dbReference type="RefSeq" id="WP_311787351.1">
    <property type="nucleotide sequence ID" value="NZ_JALDYY010000009.1"/>
</dbReference>
<keyword evidence="2" id="KW-0808">Transferase</keyword>
<organism evidence="2 3">
    <name type="scientific">Ferirhizobium litorale</name>
    <dbReference type="NCBI Taxonomy" id="2927786"/>
    <lineage>
        <taxon>Bacteria</taxon>
        <taxon>Pseudomonadati</taxon>
        <taxon>Pseudomonadota</taxon>
        <taxon>Alphaproteobacteria</taxon>
        <taxon>Hyphomicrobiales</taxon>
        <taxon>Rhizobiaceae</taxon>
        <taxon>Ferirhizobium</taxon>
    </lineage>
</organism>
<gene>
    <name evidence="2" type="ORF">MRS75_14575</name>
</gene>
<dbReference type="GO" id="GO:0000155">
    <property type="term" value="F:phosphorelay sensor kinase activity"/>
    <property type="evidence" value="ECO:0007669"/>
    <property type="project" value="InterPro"/>
</dbReference>
<sequence>MTTARCNIHATAIVTGTTGLLFVGPSGCGKSALALACMASTRRAGQFSALVADDQVFITVHNDRVVATRPETTRGLVEVRGVGIVETESISAALMDYAVQPIDLATAERLPPEGQRYHIVDNISLPLVLLPADSPDPVSVLAAFIPALRF</sequence>
<dbReference type="Proteomes" id="UP001161580">
    <property type="component" value="Unassembled WGS sequence"/>
</dbReference>
<accession>A0AAE3U338</accession>